<dbReference type="Pfam" id="PF01368">
    <property type="entry name" value="DHH"/>
    <property type="match status" value="1"/>
</dbReference>
<evidence type="ECO:0000256" key="3">
    <source>
        <dbReference type="ARBA" id="ARBA00022722"/>
    </source>
</evidence>
<comment type="similarity">
    <text evidence="1">Belongs to the RecJ family.</text>
</comment>
<accession>A0A110B240</accession>
<proteinExistence type="inferred from homology"/>
<dbReference type="GO" id="GO:0006281">
    <property type="term" value="P:DNA repair"/>
    <property type="evidence" value="ECO:0007669"/>
    <property type="project" value="InterPro"/>
</dbReference>
<keyword evidence="4 9" id="KW-0378">Hydrolase</keyword>
<dbReference type="EMBL" id="AP017313">
    <property type="protein sequence ID" value="BAU53279.1"/>
    <property type="molecule type" value="Genomic_DNA"/>
</dbReference>
<dbReference type="SUPFAM" id="SSF64182">
    <property type="entry name" value="DHH phosphoesterases"/>
    <property type="match status" value="1"/>
</dbReference>
<keyword evidence="3" id="KW-0540">Nuclease</keyword>
<dbReference type="InterPro" id="IPR001667">
    <property type="entry name" value="DDH_dom"/>
</dbReference>
<evidence type="ECO:0000256" key="4">
    <source>
        <dbReference type="ARBA" id="ARBA00022801"/>
    </source>
</evidence>
<protein>
    <recommendedName>
        <fullName evidence="2">Single-stranded-DNA-specific exonuclease RecJ</fullName>
    </recommendedName>
</protein>
<keyword evidence="5 9" id="KW-0269">Exonuclease</keyword>
<dbReference type="InterPro" id="IPR051673">
    <property type="entry name" value="SSDNA_exonuclease_RecJ"/>
</dbReference>
<evidence type="ECO:0000259" key="6">
    <source>
        <dbReference type="Pfam" id="PF01368"/>
    </source>
</evidence>
<dbReference type="GO" id="GO:0003676">
    <property type="term" value="F:nucleic acid binding"/>
    <property type="evidence" value="ECO:0007669"/>
    <property type="project" value="InterPro"/>
</dbReference>
<name>A0A110B240_9SPHI</name>
<evidence type="ECO:0000259" key="7">
    <source>
        <dbReference type="Pfam" id="PF02272"/>
    </source>
</evidence>
<dbReference type="AlphaFoldDB" id="A0A110B240"/>
<dbReference type="KEGG" id="mgot:MgSA37_01446"/>
<evidence type="ECO:0000256" key="2">
    <source>
        <dbReference type="ARBA" id="ARBA00019841"/>
    </source>
</evidence>
<dbReference type="Gene3D" id="3.10.310.30">
    <property type="match status" value="1"/>
</dbReference>
<dbReference type="PANTHER" id="PTHR30255:SF2">
    <property type="entry name" value="SINGLE-STRANDED-DNA-SPECIFIC EXONUCLEASE RECJ"/>
    <property type="match status" value="1"/>
</dbReference>
<sequence length="567" mass="63220">MNKRWALRDIADHEEVKSLAGALNIDPVLSALLISRGIKTFEDARLFFRPDLRLLHDPFLMEDMEKAVLRIEEAISRGEKILVFGDYDVDGTTAVSVVYSFFKKRYNNLEYYIPDRYLEGYGISFKGIDYAAENGFTLIVALDCGIKSVDKIAYANERSIDFIICDHHLPGDQLPEAVAILDPKRPDCAYPYKELSGCGIGFKLVQAYAEKNEIPLEEVTCYLDLVAISIACDIVHITGENRILAHLGLQKINTDPSIGVKTLMEVAGRGTYYTISDVVFLLGPRINAAGRIDDAKHAVELLITTDVEVAKEKSLLINVKNTERKGHDLSITDEALSIIDSNEELINRNSTVVFNEHWHKGVIGIVASRLTEKYYRPTIVLTRSNGHVAGSARSVIGFDLYEALCGCSDLLIQFGGHKFAAGLTMHPENVEAFAARFEEVVSATIKPEQLIQQISIDAELHLSQIEPKFFRLLNMFAPFGPENMAPVFLSKNVYVSGVAGLVGESHVKMTVIQKGSPGFESIAFGQGEHLPKLKKDVPFDICYTIEENIWREKRSIQLNIKGIRFTS</sequence>
<dbReference type="Gene3D" id="3.90.1640.30">
    <property type="match status" value="1"/>
</dbReference>
<reference evidence="9 10" key="1">
    <citation type="submission" date="2015-12" db="EMBL/GenBank/DDBJ databases">
        <title>Genome sequence of Mucilaginibacter gotjawali.</title>
        <authorList>
            <person name="Lee J.S."/>
            <person name="Lee K.C."/>
            <person name="Kim K.K."/>
            <person name="Lee B.W."/>
        </authorList>
    </citation>
    <scope>NUCLEOTIDE SEQUENCE [LARGE SCALE GENOMIC DNA]</scope>
    <source>
        <strain evidence="9 10">SA3-7</strain>
    </source>
</reference>
<organism evidence="9 10">
    <name type="scientific">Mucilaginibacter gotjawali</name>
    <dbReference type="NCBI Taxonomy" id="1550579"/>
    <lineage>
        <taxon>Bacteria</taxon>
        <taxon>Pseudomonadati</taxon>
        <taxon>Bacteroidota</taxon>
        <taxon>Sphingobacteriia</taxon>
        <taxon>Sphingobacteriales</taxon>
        <taxon>Sphingobacteriaceae</taxon>
        <taxon>Mucilaginibacter</taxon>
    </lineage>
</organism>
<evidence type="ECO:0000313" key="9">
    <source>
        <dbReference type="EMBL" id="BAU53279.1"/>
    </source>
</evidence>
<evidence type="ECO:0000256" key="1">
    <source>
        <dbReference type="ARBA" id="ARBA00005915"/>
    </source>
</evidence>
<dbReference type="InterPro" id="IPR038763">
    <property type="entry name" value="DHH_sf"/>
</dbReference>
<feature type="domain" description="DDH" evidence="6">
    <location>
        <begin position="80"/>
        <end position="230"/>
    </location>
</feature>
<dbReference type="NCBIfam" id="TIGR00644">
    <property type="entry name" value="recJ"/>
    <property type="match status" value="1"/>
</dbReference>
<dbReference type="Pfam" id="PF17768">
    <property type="entry name" value="RecJ_OB"/>
    <property type="match status" value="1"/>
</dbReference>
<dbReference type="Proteomes" id="UP000218263">
    <property type="component" value="Chromosome"/>
</dbReference>
<keyword evidence="10" id="KW-1185">Reference proteome</keyword>
<feature type="domain" description="DHHA1" evidence="7">
    <location>
        <begin position="353"/>
        <end position="442"/>
    </location>
</feature>
<gene>
    <name evidence="9" type="primary">recJ</name>
    <name evidence="9" type="ORF">MgSA37_01446</name>
</gene>
<dbReference type="Pfam" id="PF02272">
    <property type="entry name" value="DHHA1"/>
    <property type="match status" value="1"/>
</dbReference>
<dbReference type="PANTHER" id="PTHR30255">
    <property type="entry name" value="SINGLE-STRANDED-DNA-SPECIFIC EXONUCLEASE RECJ"/>
    <property type="match status" value="1"/>
</dbReference>
<dbReference type="OrthoDB" id="9809852at2"/>
<dbReference type="InterPro" id="IPR041122">
    <property type="entry name" value="RecJ_OB"/>
</dbReference>
<feature type="domain" description="RecJ OB" evidence="8">
    <location>
        <begin position="456"/>
        <end position="561"/>
    </location>
</feature>
<dbReference type="InterPro" id="IPR003156">
    <property type="entry name" value="DHHA1_dom"/>
</dbReference>
<evidence type="ECO:0000256" key="5">
    <source>
        <dbReference type="ARBA" id="ARBA00022839"/>
    </source>
</evidence>
<dbReference type="GO" id="GO:0008409">
    <property type="term" value="F:5'-3' exonuclease activity"/>
    <property type="evidence" value="ECO:0007669"/>
    <property type="project" value="InterPro"/>
</dbReference>
<dbReference type="GO" id="GO:0006310">
    <property type="term" value="P:DNA recombination"/>
    <property type="evidence" value="ECO:0007669"/>
    <property type="project" value="InterPro"/>
</dbReference>
<dbReference type="InterPro" id="IPR004610">
    <property type="entry name" value="RecJ"/>
</dbReference>
<evidence type="ECO:0000259" key="8">
    <source>
        <dbReference type="Pfam" id="PF17768"/>
    </source>
</evidence>
<dbReference type="RefSeq" id="WP_096350739.1">
    <property type="nucleotide sequence ID" value="NZ_AP017313.1"/>
</dbReference>
<evidence type="ECO:0000313" key="10">
    <source>
        <dbReference type="Proteomes" id="UP000218263"/>
    </source>
</evidence>